<dbReference type="AlphaFoldDB" id="A0A0V1DM74"/>
<sequence>MHRNSDSQVIHLHCRVLVFYAPHTLRTTDLHKSALQD</sequence>
<comment type="caution">
    <text evidence="1">The sequence shown here is derived from an EMBL/GenBank/DDBJ whole genome shotgun (WGS) entry which is preliminary data.</text>
</comment>
<protein>
    <submittedName>
        <fullName evidence="1">Uncharacterized protein</fullName>
    </submittedName>
</protein>
<dbReference type="Proteomes" id="UP000054632">
    <property type="component" value="Unassembled WGS sequence"/>
</dbReference>
<gene>
    <name evidence="1" type="ORF">T4A_599</name>
</gene>
<evidence type="ECO:0000313" key="2">
    <source>
        <dbReference type="Proteomes" id="UP000054632"/>
    </source>
</evidence>
<organism evidence="1 2">
    <name type="scientific">Trichinella pseudospiralis</name>
    <name type="common">Parasitic roundworm</name>
    <dbReference type="NCBI Taxonomy" id="6337"/>
    <lineage>
        <taxon>Eukaryota</taxon>
        <taxon>Metazoa</taxon>
        <taxon>Ecdysozoa</taxon>
        <taxon>Nematoda</taxon>
        <taxon>Enoplea</taxon>
        <taxon>Dorylaimia</taxon>
        <taxon>Trichinellida</taxon>
        <taxon>Trichinellidae</taxon>
        <taxon>Trichinella</taxon>
    </lineage>
</organism>
<evidence type="ECO:0000313" key="1">
    <source>
        <dbReference type="EMBL" id="KRY62711.1"/>
    </source>
</evidence>
<reference evidence="1 2" key="1">
    <citation type="submission" date="2015-01" db="EMBL/GenBank/DDBJ databases">
        <title>Evolution of Trichinella species and genotypes.</title>
        <authorList>
            <person name="Korhonen P.K."/>
            <person name="Edoardo P."/>
            <person name="Giuseppe L.R."/>
            <person name="Gasser R.B."/>
        </authorList>
    </citation>
    <scope>NUCLEOTIDE SEQUENCE [LARGE SCALE GENOMIC DNA]</scope>
    <source>
        <strain evidence="1">ISS13</strain>
    </source>
</reference>
<proteinExistence type="predicted"/>
<name>A0A0V1DM74_TRIPS</name>
<accession>A0A0V1DM74</accession>
<dbReference type="EMBL" id="JYDR01001950">
    <property type="protein sequence ID" value="KRY62711.1"/>
    <property type="molecule type" value="Genomic_DNA"/>
</dbReference>